<feature type="non-terminal residue" evidence="2">
    <location>
        <position position="1"/>
    </location>
</feature>
<comment type="caution">
    <text evidence="2">The sequence shown here is derived from an EMBL/GenBank/DDBJ whole genome shotgun (WGS) entry which is preliminary data.</text>
</comment>
<dbReference type="OrthoDB" id="310895at2759"/>
<evidence type="ECO:0000313" key="3">
    <source>
        <dbReference type="Proteomes" id="UP000051574"/>
    </source>
</evidence>
<protein>
    <recommendedName>
        <fullName evidence="1">Aldehyde dehydrogenase domain-containing protein</fullName>
    </recommendedName>
</protein>
<dbReference type="AlphaFoldDB" id="A0A0T6AZS5"/>
<evidence type="ECO:0000313" key="2">
    <source>
        <dbReference type="EMBL" id="KRT80584.1"/>
    </source>
</evidence>
<dbReference type="InterPro" id="IPR016161">
    <property type="entry name" value="Ald_DH/histidinol_DH"/>
</dbReference>
<evidence type="ECO:0000259" key="1">
    <source>
        <dbReference type="Pfam" id="PF00171"/>
    </source>
</evidence>
<name>A0A0T6AZS5_9SCAR</name>
<feature type="domain" description="Aldehyde dehydrogenase" evidence="1">
    <location>
        <begin position="156"/>
        <end position="366"/>
    </location>
</feature>
<gene>
    <name evidence="2" type="ORF">AMK59_7258</name>
</gene>
<reference evidence="2 3" key="1">
    <citation type="submission" date="2015-09" db="EMBL/GenBank/DDBJ databases">
        <title>Draft genome of the scarab beetle Oryctes borbonicus.</title>
        <authorList>
            <person name="Meyer J.M."/>
            <person name="Markov G.V."/>
            <person name="Baskaran P."/>
            <person name="Herrmann M."/>
            <person name="Sommer R.J."/>
            <person name="Roedelsperger C."/>
        </authorList>
    </citation>
    <scope>NUCLEOTIDE SEQUENCE [LARGE SCALE GENOMIC DNA]</scope>
    <source>
        <strain evidence="2">OB123</strain>
        <tissue evidence="2">Whole animal</tissue>
    </source>
</reference>
<dbReference type="InterPro" id="IPR016163">
    <property type="entry name" value="Ald_DH_C"/>
</dbReference>
<accession>A0A0T6AZS5</accession>
<keyword evidence="3" id="KW-1185">Reference proteome</keyword>
<dbReference type="Gene3D" id="3.40.309.10">
    <property type="entry name" value="Aldehyde Dehydrogenase, Chain A, domain 2"/>
    <property type="match status" value="1"/>
</dbReference>
<dbReference type="EMBL" id="LJIG01022444">
    <property type="protein sequence ID" value="KRT80584.1"/>
    <property type="molecule type" value="Genomic_DNA"/>
</dbReference>
<dbReference type="Pfam" id="PF00171">
    <property type="entry name" value="Aldedh"/>
    <property type="match status" value="1"/>
</dbReference>
<feature type="non-terminal residue" evidence="2">
    <location>
        <position position="569"/>
    </location>
</feature>
<dbReference type="Gene3D" id="3.40.605.10">
    <property type="entry name" value="Aldehyde Dehydrogenase, Chain A, domain 1"/>
    <property type="match status" value="2"/>
</dbReference>
<sequence length="569" mass="63548">FAEEIKQNCDFICKIESVTRGLLPADTRKYGVSFLAEYLQYFSNWSYSAEKNDRKPICICATDNTCLGVLGFALGPALARGCNVLFYVEPILSVCVTFLIELSVKAGIPDGTLMLLPSNGTIWTPRLVLQGYLFGDIHKEEFKNLHFTQTVAVPNTKTPLIIFNDSDFDSACECAVSAVWEYGGLLPWSSDTILVQEDVYPEFVEKMKRRLEKMRVGDGTDTLADISYPIPSEIKKINRMIEDARAQGIDVYQPQTENNKFQPTLFIGMKVYNNNVINDSNNVAAAATILAFRTPKEAIALANNSKQGFAASVWSESIGLVSEVTKQLQVGTVWINSHGIVKPSVSFTTYKLDGAGYIGGSLGFYELFDQEWRWLNKMNSEESLNLLLKAKKEQLKWGNLPLNGRIEILSKWALDLEQNKSTITVEEGADNLIAKIYECIAKYSPPNSSQIIENFDLAVKKESVGVVVFSRNLAPLNIPLLLGALLAGNAVVMVLSEKNEYYKSFLKFLSSGLLISRGEFLGCIEDPRAIFIGEFAQAYRGFQKNYVNLKCWKSVLERCTLSKNIWTPI</sequence>
<dbReference type="PANTHER" id="PTHR11699">
    <property type="entry name" value="ALDEHYDE DEHYDROGENASE-RELATED"/>
    <property type="match status" value="1"/>
</dbReference>
<dbReference type="InterPro" id="IPR015590">
    <property type="entry name" value="Aldehyde_DH_dom"/>
</dbReference>
<organism evidence="2 3">
    <name type="scientific">Oryctes borbonicus</name>
    <dbReference type="NCBI Taxonomy" id="1629725"/>
    <lineage>
        <taxon>Eukaryota</taxon>
        <taxon>Metazoa</taxon>
        <taxon>Ecdysozoa</taxon>
        <taxon>Arthropoda</taxon>
        <taxon>Hexapoda</taxon>
        <taxon>Insecta</taxon>
        <taxon>Pterygota</taxon>
        <taxon>Neoptera</taxon>
        <taxon>Endopterygota</taxon>
        <taxon>Coleoptera</taxon>
        <taxon>Polyphaga</taxon>
        <taxon>Scarabaeiformia</taxon>
        <taxon>Scarabaeidae</taxon>
        <taxon>Dynastinae</taxon>
        <taxon>Oryctes</taxon>
    </lineage>
</organism>
<dbReference type="SUPFAM" id="SSF53720">
    <property type="entry name" value="ALDH-like"/>
    <property type="match status" value="2"/>
</dbReference>
<dbReference type="Proteomes" id="UP000051574">
    <property type="component" value="Unassembled WGS sequence"/>
</dbReference>
<proteinExistence type="predicted"/>
<dbReference type="InterPro" id="IPR016162">
    <property type="entry name" value="Ald_DH_N"/>
</dbReference>
<dbReference type="GO" id="GO:0016620">
    <property type="term" value="F:oxidoreductase activity, acting on the aldehyde or oxo group of donors, NAD or NADP as acceptor"/>
    <property type="evidence" value="ECO:0007669"/>
    <property type="project" value="InterPro"/>
</dbReference>